<dbReference type="SUPFAM" id="SSF81296">
    <property type="entry name" value="E set domains"/>
    <property type="match status" value="1"/>
</dbReference>
<dbReference type="Gene3D" id="1.10.287.4280">
    <property type="match status" value="1"/>
</dbReference>
<evidence type="ECO:0000256" key="5">
    <source>
        <dbReference type="ARBA" id="ARBA00022833"/>
    </source>
</evidence>
<dbReference type="PROSITE" id="PS01345">
    <property type="entry name" value="COE"/>
    <property type="match status" value="1"/>
</dbReference>
<evidence type="ECO:0000256" key="11">
    <source>
        <dbReference type="SAM" id="MobiDB-lite"/>
    </source>
</evidence>
<evidence type="ECO:0000256" key="7">
    <source>
        <dbReference type="ARBA" id="ARBA00023125"/>
    </source>
</evidence>
<evidence type="ECO:0000256" key="1">
    <source>
        <dbReference type="ARBA" id="ARBA00004123"/>
    </source>
</evidence>
<dbReference type="Pfam" id="PF16422">
    <property type="entry name" value="COE1_DBD"/>
    <property type="match status" value="1"/>
</dbReference>
<name>A0ABM3EQL2_SALSA</name>
<dbReference type="InterPro" id="IPR038173">
    <property type="entry name" value="COE_DBD_sf"/>
</dbReference>
<dbReference type="InterPro" id="IPR014756">
    <property type="entry name" value="Ig_E-set"/>
</dbReference>
<dbReference type="GeneID" id="106603880"/>
<keyword evidence="5 10" id="KW-0862">Zinc</keyword>
<dbReference type="CDD" id="cd01175">
    <property type="entry name" value="IPT_COE"/>
    <property type="match status" value="1"/>
</dbReference>
<evidence type="ECO:0000256" key="4">
    <source>
        <dbReference type="ARBA" id="ARBA00022771"/>
    </source>
</evidence>
<dbReference type="Pfam" id="PF16423">
    <property type="entry name" value="COE1_HLH"/>
    <property type="match status" value="1"/>
</dbReference>
<dbReference type="InterPro" id="IPR018350">
    <property type="entry name" value="Transcription_factor_COE_CS"/>
</dbReference>
<evidence type="ECO:0000313" key="13">
    <source>
        <dbReference type="Proteomes" id="UP001652741"/>
    </source>
</evidence>
<dbReference type="InterPro" id="IPR032201">
    <property type="entry name" value="COE_HLH"/>
</dbReference>
<dbReference type="InterPro" id="IPR032200">
    <property type="entry name" value="COE_DBD"/>
</dbReference>
<keyword evidence="8 10" id="KW-0804">Transcription</keyword>
<dbReference type="CDD" id="cd11606">
    <property type="entry name" value="COE_DBD"/>
    <property type="match status" value="1"/>
</dbReference>
<dbReference type="Pfam" id="PF01833">
    <property type="entry name" value="TIG"/>
    <property type="match status" value="1"/>
</dbReference>
<feature type="region of interest" description="Disordered" evidence="11">
    <location>
        <begin position="448"/>
        <end position="487"/>
    </location>
</feature>
<reference evidence="14" key="1">
    <citation type="submission" date="2025-08" db="UniProtKB">
        <authorList>
            <consortium name="RefSeq"/>
        </authorList>
    </citation>
    <scope>IDENTIFICATION</scope>
</reference>
<feature type="compositionally biased region" description="Polar residues" evidence="11">
    <location>
        <begin position="1"/>
        <end position="14"/>
    </location>
</feature>
<keyword evidence="6 10" id="KW-0805">Transcription regulation</keyword>
<keyword evidence="9 10" id="KW-0539">Nucleus</keyword>
<dbReference type="Gene3D" id="2.60.40.10">
    <property type="entry name" value="Immunoglobulins"/>
    <property type="match status" value="1"/>
</dbReference>
<evidence type="ECO:0000256" key="6">
    <source>
        <dbReference type="ARBA" id="ARBA00023015"/>
    </source>
</evidence>
<protein>
    <submittedName>
        <fullName evidence="14">Transcription factor COE1-A isoform X11</fullName>
    </submittedName>
</protein>
<organism evidence="13 14">
    <name type="scientific">Salmo salar</name>
    <name type="common">Atlantic salmon</name>
    <dbReference type="NCBI Taxonomy" id="8030"/>
    <lineage>
        <taxon>Eukaryota</taxon>
        <taxon>Metazoa</taxon>
        <taxon>Chordata</taxon>
        <taxon>Craniata</taxon>
        <taxon>Vertebrata</taxon>
        <taxon>Euteleostomi</taxon>
        <taxon>Actinopterygii</taxon>
        <taxon>Neopterygii</taxon>
        <taxon>Teleostei</taxon>
        <taxon>Protacanthopterygii</taxon>
        <taxon>Salmoniformes</taxon>
        <taxon>Salmonidae</taxon>
        <taxon>Salmoninae</taxon>
        <taxon>Salmo</taxon>
    </lineage>
</organism>
<keyword evidence="3 10" id="KW-0479">Metal-binding</keyword>
<keyword evidence="10" id="KW-0217">Developmental protein</keyword>
<gene>
    <name evidence="14" type="primary">LOC106603880</name>
</gene>
<evidence type="ECO:0000256" key="9">
    <source>
        <dbReference type="ARBA" id="ARBA00023242"/>
    </source>
</evidence>
<dbReference type="InterPro" id="IPR003523">
    <property type="entry name" value="Transcription_factor_COE"/>
</dbReference>
<evidence type="ECO:0000256" key="8">
    <source>
        <dbReference type="ARBA" id="ARBA00023163"/>
    </source>
</evidence>
<dbReference type="RefSeq" id="XP_045573330.1">
    <property type="nucleotide sequence ID" value="XM_045717374.1"/>
</dbReference>
<dbReference type="InterPro" id="IPR038006">
    <property type="entry name" value="COE_IPT"/>
</dbReference>
<dbReference type="Gene3D" id="2.60.40.3180">
    <property type="entry name" value="Transcription factor COE1, DNA-binding domain"/>
    <property type="match status" value="1"/>
</dbReference>
<keyword evidence="7 10" id="KW-0238">DNA-binding</keyword>
<evidence type="ECO:0000313" key="14">
    <source>
        <dbReference type="RefSeq" id="XP_045573330.1"/>
    </source>
</evidence>
<feature type="region of interest" description="Disordered" evidence="11">
    <location>
        <begin position="1"/>
        <end position="20"/>
    </location>
</feature>
<dbReference type="Proteomes" id="UP001652741">
    <property type="component" value="Chromosome ssa04"/>
</dbReference>
<dbReference type="InterPro" id="IPR013783">
    <property type="entry name" value="Ig-like_fold"/>
</dbReference>
<evidence type="ECO:0000256" key="10">
    <source>
        <dbReference type="RuleBase" id="RU004489"/>
    </source>
</evidence>
<keyword evidence="4 10" id="KW-0863">Zinc-finger</keyword>
<comment type="similarity">
    <text evidence="2 10">Belongs to the COE family.</text>
</comment>
<feature type="domain" description="IPT/TIG" evidence="12">
    <location>
        <begin position="261"/>
        <end position="345"/>
    </location>
</feature>
<accession>A0ABM3EQL2</accession>
<dbReference type="SMART" id="SM00429">
    <property type="entry name" value="IPT"/>
    <property type="match status" value="1"/>
</dbReference>
<dbReference type="PANTHER" id="PTHR10747">
    <property type="entry name" value="TRANSCRIPTION FACTOR COE FAMILY MEMBER"/>
    <property type="match status" value="1"/>
</dbReference>
<evidence type="ECO:0000259" key="12">
    <source>
        <dbReference type="SMART" id="SM00429"/>
    </source>
</evidence>
<comment type="subcellular location">
    <subcellularLocation>
        <location evidence="1 10">Nucleus</location>
    </subcellularLocation>
</comment>
<sequence length="589" mass="64131">MFGIQESIQRSGSSLKEEPIGSGMNAVRTWMQGAGVLDANTAAQSGVGLARAHFEKQPPSNLRKSNFFHFVLALYDRQGQPVEIERTSFLGFVEKEKESAGEKTNNGIHYRLQLLYSNGIRTEQDFYVRLIDSMTKQAIVYEGQDKNPEMCRVLLTHEIMCSRCCDKKSCGNRNETPSDPVIIDRFFLKFFLKCNQNCLKNAGNPRDMRRFQVVVSTTVSVDGHVLAVSDNMFVHNNSKHGRRARRLDPSEGTPSYLEHAAPCIKAISPSEGWTTGGATVIIIGDNFFDGLQVIFGTMLVWSELITPHAIRVQTPPRHIPGVVEVTLSYKSKQFCKGTPGRFIYTALNEPTIDYGFQRLQKVIPRHPGDPERLPKEVILKRAADLVEALYGMPHNNQEMILKRAADIAEALYNVPRNHNQLSGLGNSSVHAGMMGVNSFPGQLAVNVSESSQGANQGFSRNTSSVSPHGYVPSSTPQQSNYSSVTTSMNGYGNTGMSNLGGSPSFLNGSAANSPYAIVPSSPTMASSTSLPSNCSSSSGIFSFSPANMVSAVKQKSAFAPVVRPQTSPPPTCTNGNGLQVIPGMIVPPM</sequence>
<proteinExistence type="inferred from homology"/>
<evidence type="ECO:0000256" key="2">
    <source>
        <dbReference type="ARBA" id="ARBA00010340"/>
    </source>
</evidence>
<dbReference type="InterPro" id="IPR002909">
    <property type="entry name" value="IPT_dom"/>
</dbReference>
<evidence type="ECO:0000256" key="3">
    <source>
        <dbReference type="ARBA" id="ARBA00022723"/>
    </source>
</evidence>
<keyword evidence="13" id="KW-1185">Reference proteome</keyword>